<dbReference type="AlphaFoldDB" id="A0A3N0YLR6"/>
<dbReference type="Proteomes" id="UP000281406">
    <property type="component" value="Unassembled WGS sequence"/>
</dbReference>
<name>A0A3N0YLR6_ANAGA</name>
<dbReference type="EMBL" id="RJVU01036043">
    <property type="protein sequence ID" value="ROL47117.1"/>
    <property type="molecule type" value="Genomic_DNA"/>
</dbReference>
<proteinExistence type="predicted"/>
<reference evidence="2 3" key="1">
    <citation type="submission" date="2018-10" db="EMBL/GenBank/DDBJ databases">
        <title>Genome assembly for a Yunnan-Guizhou Plateau 3E fish, Anabarilius grahami (Regan), and its evolutionary and genetic applications.</title>
        <authorList>
            <person name="Jiang W."/>
        </authorList>
    </citation>
    <scope>NUCLEOTIDE SEQUENCE [LARGE SCALE GENOMIC DNA]</scope>
    <source>
        <strain evidence="2">AG-KIZ</strain>
        <tissue evidence="2">Muscle</tissue>
    </source>
</reference>
<evidence type="ECO:0000256" key="1">
    <source>
        <dbReference type="SAM" id="MobiDB-lite"/>
    </source>
</evidence>
<evidence type="ECO:0000313" key="3">
    <source>
        <dbReference type="Proteomes" id="UP000281406"/>
    </source>
</evidence>
<keyword evidence="3" id="KW-1185">Reference proteome</keyword>
<sequence length="220" mass="25473">MEYPDDLLYLPESTKYYSSTLKSVWKLCLEWHTKGRNTPGLRRRTSGDESRLRGWLTSAATGSTESVLRLRKMKCQQVAVAEQPIRMIRWPNRPTSSDANSTCRNGRKKADKDQLQPTVRNTLRKLSRPTNKNCPAADRQLDMKGEENVFLRHVSQRERLPQRMHWCILAHDSSVSLLTPHSSPPRGAIRELRCPSRWLSLIGFRVIGWRTEERGNEEGY</sequence>
<feature type="region of interest" description="Disordered" evidence="1">
    <location>
        <begin position="90"/>
        <end position="114"/>
    </location>
</feature>
<protein>
    <submittedName>
        <fullName evidence="2">Uncharacterized protein</fullName>
    </submittedName>
</protein>
<comment type="caution">
    <text evidence="2">The sequence shown here is derived from an EMBL/GenBank/DDBJ whole genome shotgun (WGS) entry which is preliminary data.</text>
</comment>
<feature type="compositionally biased region" description="Polar residues" evidence="1">
    <location>
        <begin position="93"/>
        <end position="104"/>
    </location>
</feature>
<organism evidence="2 3">
    <name type="scientific">Anabarilius grahami</name>
    <name type="common">Kanglang fish</name>
    <name type="synonym">Barilius grahami</name>
    <dbReference type="NCBI Taxonomy" id="495550"/>
    <lineage>
        <taxon>Eukaryota</taxon>
        <taxon>Metazoa</taxon>
        <taxon>Chordata</taxon>
        <taxon>Craniata</taxon>
        <taxon>Vertebrata</taxon>
        <taxon>Euteleostomi</taxon>
        <taxon>Actinopterygii</taxon>
        <taxon>Neopterygii</taxon>
        <taxon>Teleostei</taxon>
        <taxon>Ostariophysi</taxon>
        <taxon>Cypriniformes</taxon>
        <taxon>Xenocyprididae</taxon>
        <taxon>Xenocypridinae</taxon>
        <taxon>Xenocypridinae incertae sedis</taxon>
        <taxon>Anabarilius</taxon>
    </lineage>
</organism>
<evidence type="ECO:0000313" key="2">
    <source>
        <dbReference type="EMBL" id="ROL47117.1"/>
    </source>
</evidence>
<accession>A0A3N0YLR6</accession>
<gene>
    <name evidence="2" type="ORF">DPX16_18915</name>
</gene>